<accession>A0A423WQW6</accession>
<dbReference type="GO" id="GO:0019290">
    <property type="term" value="P:siderophore biosynthetic process"/>
    <property type="evidence" value="ECO:0007669"/>
    <property type="project" value="InterPro"/>
</dbReference>
<keyword evidence="3" id="KW-1185">Reference proteome</keyword>
<protein>
    <recommendedName>
        <fullName evidence="4">Ketoreductase (KR) domain-containing protein</fullName>
    </recommendedName>
</protein>
<dbReference type="STRING" id="356882.A0A423WQW6"/>
<dbReference type="InterPro" id="IPR051468">
    <property type="entry name" value="Fungal_SecMetab_SDRs"/>
</dbReference>
<evidence type="ECO:0000313" key="3">
    <source>
        <dbReference type="Proteomes" id="UP000283895"/>
    </source>
</evidence>
<dbReference type="InterPro" id="IPR003560">
    <property type="entry name" value="DHB_DH"/>
</dbReference>
<evidence type="ECO:0008006" key="4">
    <source>
        <dbReference type="Google" id="ProtNLM"/>
    </source>
</evidence>
<dbReference type="PANTHER" id="PTHR43544">
    <property type="entry name" value="SHORT-CHAIN DEHYDROGENASE/REDUCTASE"/>
    <property type="match status" value="1"/>
</dbReference>
<dbReference type="OrthoDB" id="1933717at2759"/>
<evidence type="ECO:0000256" key="1">
    <source>
        <dbReference type="ARBA" id="ARBA00006484"/>
    </source>
</evidence>
<dbReference type="Gene3D" id="3.40.50.720">
    <property type="entry name" value="NAD(P)-binding Rossmann-like Domain"/>
    <property type="match status" value="1"/>
</dbReference>
<sequence length="212" mass="22887">MGYTDRPSSEQTANRYSYFKPGIPDCGANQGVGFETARILALGSSSYHIILGSRNISNGEAAAEKLQALPEMKGSITAIQLDVTDDASAEYGRLDVLVNNAGIFRRGPTPRAAAREMFETNVVGYISVTEAFLPLLQKSTGDGGHTPRLVFVSSSTGSITHASDPYSKYYAAAANEYRAGNAARNMLMNQYWVRLQKEGFKVFGADPGRTRG</sequence>
<dbReference type="AlphaFoldDB" id="A0A423WQW6"/>
<reference evidence="2 3" key="1">
    <citation type="submission" date="2015-09" db="EMBL/GenBank/DDBJ databases">
        <title>Host preference determinants of Valsa canker pathogens revealed by comparative genomics.</title>
        <authorList>
            <person name="Yin Z."/>
            <person name="Huang L."/>
        </authorList>
    </citation>
    <scope>NUCLEOTIDE SEQUENCE [LARGE SCALE GENOMIC DNA]</scope>
    <source>
        <strain evidence="2 3">03-1</strain>
    </source>
</reference>
<dbReference type="GO" id="GO:0008667">
    <property type="term" value="F:2,3-dihydro-2,3-dihydroxybenzoate dehydrogenase activity"/>
    <property type="evidence" value="ECO:0007669"/>
    <property type="project" value="InterPro"/>
</dbReference>
<dbReference type="PRINTS" id="PR01397">
    <property type="entry name" value="DHBDHDRGNASE"/>
</dbReference>
<dbReference type="Proteomes" id="UP000283895">
    <property type="component" value="Unassembled WGS sequence"/>
</dbReference>
<proteinExistence type="inferred from homology"/>
<gene>
    <name evidence="2" type="ORF">VMCG_05177</name>
</gene>
<dbReference type="EMBL" id="LKEA01000012">
    <property type="protein sequence ID" value="ROW05827.1"/>
    <property type="molecule type" value="Genomic_DNA"/>
</dbReference>
<dbReference type="PANTHER" id="PTHR43544:SF32">
    <property type="entry name" value="CHAIN DEHYDROGENASE, PUTATIVE (AFU_ORTHOLOGUE AFUA_5G01530)-RELATED"/>
    <property type="match status" value="1"/>
</dbReference>
<dbReference type="InterPro" id="IPR036291">
    <property type="entry name" value="NAD(P)-bd_dom_sf"/>
</dbReference>
<comment type="caution">
    <text evidence="2">The sequence shown here is derived from an EMBL/GenBank/DDBJ whole genome shotgun (WGS) entry which is preliminary data.</text>
</comment>
<dbReference type="GO" id="GO:0005737">
    <property type="term" value="C:cytoplasm"/>
    <property type="evidence" value="ECO:0007669"/>
    <property type="project" value="TreeGrafter"/>
</dbReference>
<dbReference type="Pfam" id="PF00106">
    <property type="entry name" value="adh_short"/>
    <property type="match status" value="1"/>
</dbReference>
<evidence type="ECO:0000313" key="2">
    <source>
        <dbReference type="EMBL" id="ROW05827.1"/>
    </source>
</evidence>
<dbReference type="InterPro" id="IPR002347">
    <property type="entry name" value="SDR_fam"/>
</dbReference>
<dbReference type="SUPFAM" id="SSF51735">
    <property type="entry name" value="NAD(P)-binding Rossmann-fold domains"/>
    <property type="match status" value="1"/>
</dbReference>
<organism evidence="2 3">
    <name type="scientific">Cytospora schulzeri</name>
    <dbReference type="NCBI Taxonomy" id="448051"/>
    <lineage>
        <taxon>Eukaryota</taxon>
        <taxon>Fungi</taxon>
        <taxon>Dikarya</taxon>
        <taxon>Ascomycota</taxon>
        <taxon>Pezizomycotina</taxon>
        <taxon>Sordariomycetes</taxon>
        <taxon>Sordariomycetidae</taxon>
        <taxon>Diaporthales</taxon>
        <taxon>Cytosporaceae</taxon>
        <taxon>Cytospora</taxon>
    </lineage>
</organism>
<name>A0A423WQW6_9PEZI</name>
<comment type="similarity">
    <text evidence="1">Belongs to the short-chain dehydrogenases/reductases (SDR) family.</text>
</comment>